<evidence type="ECO:0000313" key="2">
    <source>
        <dbReference type="EMBL" id="KAG5667213.1"/>
    </source>
</evidence>
<accession>A0A9J6BBY3</accession>
<protein>
    <submittedName>
        <fullName evidence="2">Uncharacterized protein</fullName>
    </submittedName>
</protein>
<feature type="signal peptide" evidence="1">
    <location>
        <begin position="1"/>
        <end position="15"/>
    </location>
</feature>
<proteinExistence type="predicted"/>
<gene>
    <name evidence="2" type="ORF">PVAND_015204</name>
</gene>
<comment type="caution">
    <text evidence="2">The sequence shown here is derived from an EMBL/GenBank/DDBJ whole genome shotgun (WGS) entry which is preliminary data.</text>
</comment>
<dbReference type="EMBL" id="JADBJN010000004">
    <property type="protein sequence ID" value="KAG5667213.1"/>
    <property type="molecule type" value="Genomic_DNA"/>
</dbReference>
<name>A0A9J6BBY3_POLVA</name>
<organism evidence="2 3">
    <name type="scientific">Polypedilum vanderplanki</name>
    <name type="common">Sleeping chironomid midge</name>
    <dbReference type="NCBI Taxonomy" id="319348"/>
    <lineage>
        <taxon>Eukaryota</taxon>
        <taxon>Metazoa</taxon>
        <taxon>Ecdysozoa</taxon>
        <taxon>Arthropoda</taxon>
        <taxon>Hexapoda</taxon>
        <taxon>Insecta</taxon>
        <taxon>Pterygota</taxon>
        <taxon>Neoptera</taxon>
        <taxon>Endopterygota</taxon>
        <taxon>Diptera</taxon>
        <taxon>Nematocera</taxon>
        <taxon>Chironomoidea</taxon>
        <taxon>Chironomidae</taxon>
        <taxon>Chironominae</taxon>
        <taxon>Polypedilum</taxon>
        <taxon>Polypedilum</taxon>
    </lineage>
</organism>
<keyword evidence="3" id="KW-1185">Reference proteome</keyword>
<feature type="chain" id="PRO_5039929442" evidence="1">
    <location>
        <begin position="16"/>
        <end position="79"/>
    </location>
</feature>
<dbReference type="AlphaFoldDB" id="A0A9J6BBY3"/>
<dbReference type="Proteomes" id="UP001107558">
    <property type="component" value="Chromosome 4"/>
</dbReference>
<evidence type="ECO:0000256" key="1">
    <source>
        <dbReference type="SAM" id="SignalP"/>
    </source>
</evidence>
<evidence type="ECO:0000313" key="3">
    <source>
        <dbReference type="Proteomes" id="UP001107558"/>
    </source>
</evidence>
<sequence length="79" mass="9197">MKYLLLLLFVVISTALKISTENECHQKCPKHIAFVCKYISPDDCYQFFNECDAELYACEHKITFVNTVQGECPKRCKQN</sequence>
<keyword evidence="1" id="KW-0732">Signal</keyword>
<reference evidence="2" key="1">
    <citation type="submission" date="2021-03" db="EMBL/GenBank/DDBJ databases">
        <title>Chromosome level genome of the anhydrobiotic midge Polypedilum vanderplanki.</title>
        <authorList>
            <person name="Yoshida Y."/>
            <person name="Kikawada T."/>
            <person name="Gusev O."/>
        </authorList>
    </citation>
    <scope>NUCLEOTIDE SEQUENCE</scope>
    <source>
        <strain evidence="2">NIAS01</strain>
        <tissue evidence="2">Whole body or cell culture</tissue>
    </source>
</reference>